<organism evidence="4 5">
    <name type="scientific">Electrophorus voltai</name>
    <dbReference type="NCBI Taxonomy" id="2609070"/>
    <lineage>
        <taxon>Eukaryota</taxon>
        <taxon>Metazoa</taxon>
        <taxon>Chordata</taxon>
        <taxon>Craniata</taxon>
        <taxon>Vertebrata</taxon>
        <taxon>Euteleostomi</taxon>
        <taxon>Actinopterygii</taxon>
        <taxon>Neopterygii</taxon>
        <taxon>Teleostei</taxon>
        <taxon>Ostariophysi</taxon>
        <taxon>Gymnotiformes</taxon>
        <taxon>Gymnotoidei</taxon>
        <taxon>Gymnotidae</taxon>
        <taxon>Electrophorus</taxon>
    </lineage>
</organism>
<reference evidence="4" key="1">
    <citation type="submission" date="2023-03" db="EMBL/GenBank/DDBJ databases">
        <title>Electrophorus voltai genome.</title>
        <authorList>
            <person name="Bian C."/>
        </authorList>
    </citation>
    <scope>NUCLEOTIDE SEQUENCE</scope>
    <source>
        <strain evidence="4">CB-2022</strain>
        <tissue evidence="4">Muscle</tissue>
    </source>
</reference>
<proteinExistence type="predicted"/>
<gene>
    <name evidence="4" type="ORF">P4O66_017494</name>
</gene>
<feature type="compositionally biased region" description="Polar residues" evidence="2">
    <location>
        <begin position="406"/>
        <end position="415"/>
    </location>
</feature>
<sequence>MATFPFPDRRNAGILLWEFPGSNGFSQECRRREEAPNGRSKYAPVPNGFPPGDGGGPHGGSSCAPISALKQNGLLQTLTEGQAQMTADDVNSELERAQQEWDALESIQPVPVEDLTPSPLISFNEALQHFQTTDLGDMLRTIQPTVRRTGLAALTHFLFGPPRLHRELIQERDLVFAIAQCSLDNSQPVHMRVLQTVYRKLTCTRVDCPRYGPHWENVGFQGTDPATDLRGTGLLGLMHALYLLMDPETLPLARDIYRLSQHPVQNFPFSVMSINVSRIALHALREEVLSRLLDLFEVSGVSAPLIQHFFIFVYSGLCGERAVFLPLSRRECNRRQQVVGVLNEFYAAAFRHLYLVWRREKKTISDSGYVLKEVELYAKKYPKQLLRGLDSYLQERRAVIGHRTSPDTLSHSNRSPGDRESRASSQTGREGKEMNFTG</sequence>
<feature type="coiled-coil region" evidence="1">
    <location>
        <begin position="80"/>
        <end position="107"/>
    </location>
</feature>
<dbReference type="Proteomes" id="UP001239994">
    <property type="component" value="Unassembled WGS sequence"/>
</dbReference>
<feature type="region of interest" description="Disordered" evidence="2">
    <location>
        <begin position="25"/>
        <end position="60"/>
    </location>
</feature>
<accession>A0AAD9DPH5</accession>
<feature type="compositionally biased region" description="Basic and acidic residues" evidence="2">
    <location>
        <begin position="429"/>
        <end position="438"/>
    </location>
</feature>
<evidence type="ECO:0000256" key="2">
    <source>
        <dbReference type="SAM" id="MobiDB-lite"/>
    </source>
</evidence>
<dbReference type="PANTHER" id="PTHR12771:SF2">
    <property type="entry name" value="ELMO DOMAIN-CONTAINING PROTEIN 3"/>
    <property type="match status" value="1"/>
</dbReference>
<keyword evidence="5" id="KW-1185">Reference proteome</keyword>
<dbReference type="AlphaFoldDB" id="A0AAD9DPH5"/>
<feature type="region of interest" description="Disordered" evidence="2">
    <location>
        <begin position="403"/>
        <end position="438"/>
    </location>
</feature>
<dbReference type="InterPro" id="IPR006816">
    <property type="entry name" value="ELMO_dom"/>
</dbReference>
<evidence type="ECO:0000313" key="5">
    <source>
        <dbReference type="Proteomes" id="UP001239994"/>
    </source>
</evidence>
<keyword evidence="1" id="KW-0175">Coiled coil</keyword>
<evidence type="ECO:0000313" key="4">
    <source>
        <dbReference type="EMBL" id="KAK1787127.1"/>
    </source>
</evidence>
<dbReference type="InterPro" id="IPR050868">
    <property type="entry name" value="ELMO_domain-containing"/>
</dbReference>
<evidence type="ECO:0000259" key="3">
    <source>
        <dbReference type="PROSITE" id="PS51335"/>
    </source>
</evidence>
<feature type="non-terminal residue" evidence="4">
    <location>
        <position position="1"/>
    </location>
</feature>
<dbReference type="PANTHER" id="PTHR12771">
    <property type="entry name" value="ENGULFMENT AND CELL MOTILITY"/>
    <property type="match status" value="1"/>
</dbReference>
<feature type="domain" description="ELMO" evidence="3">
    <location>
        <begin position="189"/>
        <end position="382"/>
    </location>
</feature>
<dbReference type="Pfam" id="PF04727">
    <property type="entry name" value="ELMO_CED12"/>
    <property type="match status" value="1"/>
</dbReference>
<protein>
    <recommendedName>
        <fullName evidence="3">ELMO domain-containing protein</fullName>
    </recommendedName>
</protein>
<dbReference type="EMBL" id="JAROKS010000024">
    <property type="protein sequence ID" value="KAK1787127.1"/>
    <property type="molecule type" value="Genomic_DNA"/>
</dbReference>
<name>A0AAD9DPH5_9TELE</name>
<dbReference type="PROSITE" id="PS51335">
    <property type="entry name" value="ELMO"/>
    <property type="match status" value="1"/>
</dbReference>
<evidence type="ECO:0000256" key="1">
    <source>
        <dbReference type="SAM" id="Coils"/>
    </source>
</evidence>
<comment type="caution">
    <text evidence="4">The sequence shown here is derived from an EMBL/GenBank/DDBJ whole genome shotgun (WGS) entry which is preliminary data.</text>
</comment>